<feature type="transmembrane region" description="Helical" evidence="2">
    <location>
        <begin position="573"/>
        <end position="590"/>
    </location>
</feature>
<evidence type="ECO:0000256" key="1">
    <source>
        <dbReference type="SAM" id="MobiDB-lite"/>
    </source>
</evidence>
<comment type="caution">
    <text evidence="3">The sequence shown here is derived from an EMBL/GenBank/DDBJ whole genome shotgun (WGS) entry which is preliminary data.</text>
</comment>
<feature type="transmembrane region" description="Helical" evidence="2">
    <location>
        <begin position="505"/>
        <end position="530"/>
    </location>
</feature>
<feature type="transmembrane region" description="Helical" evidence="2">
    <location>
        <begin position="765"/>
        <end position="798"/>
    </location>
</feature>
<dbReference type="EMBL" id="PGGS01000067">
    <property type="protein sequence ID" value="PNH10106.1"/>
    <property type="molecule type" value="Genomic_DNA"/>
</dbReference>
<feature type="transmembrane region" description="Helical" evidence="2">
    <location>
        <begin position="130"/>
        <end position="150"/>
    </location>
</feature>
<evidence type="ECO:0000313" key="4">
    <source>
        <dbReference type="Proteomes" id="UP000236333"/>
    </source>
</evidence>
<feature type="compositionally biased region" description="Polar residues" evidence="1">
    <location>
        <begin position="2172"/>
        <end position="2188"/>
    </location>
</feature>
<feature type="region of interest" description="Disordered" evidence="1">
    <location>
        <begin position="2163"/>
        <end position="2194"/>
    </location>
</feature>
<keyword evidence="2" id="KW-0472">Membrane</keyword>
<evidence type="ECO:0000256" key="2">
    <source>
        <dbReference type="SAM" id="Phobius"/>
    </source>
</evidence>
<feature type="compositionally biased region" description="Gly residues" evidence="1">
    <location>
        <begin position="2242"/>
        <end position="2256"/>
    </location>
</feature>
<feature type="transmembrane region" description="Helical" evidence="2">
    <location>
        <begin position="2116"/>
        <end position="2135"/>
    </location>
</feature>
<feature type="transmembrane region" description="Helical" evidence="2">
    <location>
        <begin position="1663"/>
        <end position="1684"/>
    </location>
</feature>
<feature type="transmembrane region" description="Helical" evidence="2">
    <location>
        <begin position="2923"/>
        <end position="2944"/>
    </location>
</feature>
<proteinExistence type="predicted"/>
<feature type="transmembrane region" description="Helical" evidence="2">
    <location>
        <begin position="850"/>
        <end position="872"/>
    </location>
</feature>
<dbReference type="PANTHER" id="PTHR48125:SF10">
    <property type="entry name" value="OS12G0136300 PROTEIN"/>
    <property type="match status" value="1"/>
</dbReference>
<feature type="region of interest" description="Disordered" evidence="1">
    <location>
        <begin position="1850"/>
        <end position="1894"/>
    </location>
</feature>
<feature type="transmembrane region" description="Helical" evidence="2">
    <location>
        <begin position="1791"/>
        <end position="1808"/>
    </location>
</feature>
<keyword evidence="2" id="KW-1133">Transmembrane helix</keyword>
<feature type="region of interest" description="Disordered" evidence="1">
    <location>
        <begin position="2760"/>
        <end position="2782"/>
    </location>
</feature>
<dbReference type="PANTHER" id="PTHR48125">
    <property type="entry name" value="LP07818P1"/>
    <property type="match status" value="1"/>
</dbReference>
<feature type="transmembrane region" description="Helical" evidence="2">
    <location>
        <begin position="819"/>
        <end position="838"/>
    </location>
</feature>
<feature type="transmembrane region" description="Helical" evidence="2">
    <location>
        <begin position="550"/>
        <end position="566"/>
    </location>
</feature>
<accession>A0A2J8AC66</accession>
<evidence type="ECO:0000313" key="3">
    <source>
        <dbReference type="EMBL" id="PNH10106.1"/>
    </source>
</evidence>
<feature type="transmembrane region" description="Helical" evidence="2">
    <location>
        <begin position="157"/>
        <end position="175"/>
    </location>
</feature>
<feature type="transmembrane region" description="Helical" evidence="2">
    <location>
        <begin position="2895"/>
        <end position="2917"/>
    </location>
</feature>
<feature type="transmembrane region" description="Helical" evidence="2">
    <location>
        <begin position="1300"/>
        <end position="1318"/>
    </location>
</feature>
<feature type="transmembrane region" description="Helical" evidence="2">
    <location>
        <begin position="205"/>
        <end position="226"/>
    </location>
</feature>
<name>A0A2J8AC66_9CHLO</name>
<feature type="transmembrane region" description="Helical" evidence="2">
    <location>
        <begin position="734"/>
        <end position="753"/>
    </location>
</feature>
<feature type="region of interest" description="Disordered" evidence="1">
    <location>
        <begin position="2819"/>
        <end position="2838"/>
    </location>
</feature>
<keyword evidence="2" id="KW-0812">Transmembrane</keyword>
<feature type="compositionally biased region" description="Low complexity" evidence="1">
    <location>
        <begin position="2257"/>
        <end position="2281"/>
    </location>
</feature>
<feature type="region of interest" description="Disordered" evidence="1">
    <location>
        <begin position="2211"/>
        <end position="2283"/>
    </location>
</feature>
<sequence length="2965" mass="307781">MPPATACSPPAASPSRLAAARRRPGPLSFSRWFARRANAADLPLLLLELLLINALYRSQQLFRRTCLPVGGGPHAALQELPLEPAAHRADALLAAFPCGASHAGRLLYVLRTAAAFDPRVALRLTDWGNAGYTFVQLLAVMVSLAAPWMYERPRHGLFVAVTAATFLGSIASALWTPDPLLPLVASTFIQQRPSTLYFMTHRLSAIKAALSFVAVAVLPYIVARIWEHVSLRPQYRAYLHRWGGASGGAFAIRASILLLRNRLELPPAALRAAGVLLLHLLPASTPPPPPQAQERGGVAASVVGRDEAAADANESSAGGPRVMRGQPFASLPLLVLPPAAAAEVRQLYGDPLGAMMQDALDVLLGAAAAVAADGGACVRLLAGGVDSAAAASSAAAIAASGLTGLVYDMGYLLQLPYGIVGVAAPPPDDLFSFLASRGMTACLRAGLQALRSAGQQHQQPPLLPPNQPAGPLWWLRVLLQGFSPPTLERSYQAFKAAQCRSLDRLALVLVVMLRLLALVPILRAVLAGTAAVPAPHGLGAGWLTMQQQELTSQAVFVGIGLAMVALAHRTNLFILKALLDAAAFLLVFWPEAWRWSGHLLLAIPDMWLRGARRTNVHYLYSSLWEPATLQPLSFSRWFARRAYAGDLLFLLLELLIVPAIYTAQQLFRRVCLPVGGGPHAALQELPLEPAAHRADALLAAFPCGASYAGRLLYVCRTLAAFDPRTGLRLADWGGAAYVAGQLLLLAVALVALAAPTLYERTRHGLFIVITAATVLGLWASAAWTPDALLPLVAGGMGLTARRRLSIMYFGWKAVARFRLYIGPATWMMLMAAVVTIVGRRTLPPDVSASHHLSFVEAALSFVAMAVLPYLVARPFPQVAERRGAAEAVVGRDGAAAGANESSAEGPSEGPRAMAGQPFASLPLLVLHPAAAAEVRQLYGDPLRGGLHVALDGLLGAAAAAAADGGACVRLLAGGSEGATAAASAAATIADSGLTGMVYDIGDLLQLPYGIAGVAAAPPDDLLSFLASHGMPACLRTGLQALRSAGVQLEAGALWWLRVLLLGFSPPGLERSYQAFKAAQCRSLDRLALVLLVVLRLSALVPNLRTVLSGTAAAPAPHGLGAGWLTIQQQQLISHAVFMGIGLAVVALAFGARLLQSPPAASPSRPAAELLSFSRWFARRAYAADIPLLLLELLTVNAFYRSQQLFSRMCLPVGGGPPAAMQGLPLEPAAHHADALLAAFPCRASYTGRLLYVLRTGAAVDPRVPLRLMDWGNAGYTLVRLLALAVALAAPWLYERTRHGLVIAVTAASFLGVIASALWTPDALLPLVASTFTLQRPSVLYFSWKAVTVFRVMRAVRGGAAEAVVGREEAAAGANESSAGGPRVMAGQPFASLPLLVLPPAAAAEVRQLYGDPLDAMMQDARDGLLGAAAAVAAGGGACVRLLAGGVDSAAAASSAAAIAARGLTGMVYDMGYLLQLPYGVAGVAAPPSDYLLSFLASHGMTACLRAGLQALRSAGVHLEGEEEAALLALAAARAGQPTAEGDAGLGALEAASSNAGAGSAPCMEAKRGEAQRTSAMRPAVCESPAGAEKEEADAGATAAGSGGRRMQQQQQPLLPPIRPDGPLWWLRVLALGFSPPTLERSYQAFKAAQCRSLDRLALGLSMVFRLLALVPILRAVLAGTVGTAAAPAPHGLGAGWLTVQQQELTSQAVFLGIGLAMVALAFGPRLLQRHRTNLFLFKAVLDAAAHLLMFWPEAWRWRGHLLLAIPEMWLRGARRTNVYYLYSSLWEPATLQLRVVLISLLPATLLAYHINLGRWAPALTFGACNVVCGMVVSAATDLPTRRAFLRQRNRNSVEGSHAAGSRPEPMKGPSGNAAAAPGPAAPSVPRGGSSSSHPKPLSFSRWLARRAYASDLIFLLLELLAVHVLHRSQQLFSRMCLPIGGGPHAALQELPLEPEAHRADALLAAFPCGASYAGRLLYVLRTGAAFDPRVALRFTDWGSLAHTVGQLLTLAVAMAAPRLYERTRHGLFVTTTAATLVGLRASAAWTVDGLLPLVASGLAARRGLSAIYFGCKAAAVFRIPSPLQFHVGILTWLLLLAGIATMNGRTPPDVSAPRRLSFVEAALFFAAVAVLPYMVARAWERVSLRPQYEAYLCSCGGRASGGGEAVPPATADGSSTAPAEPQPSSQPLKQPWPCCPARTLAAKTRGLAAGVEGASTASTAPACGRPGSPSTRRHAPAAGSRSGPGSGSGLGSGSGGDDTSATAARNVPAAPRSPRPAAAHADSTGPVALVSAAPPLSSPVVYRPSTLYRSGRAVSRGTVVLSVKVPLNHVEDSAARHRQFQKAVAAVLAAADSALHPYLDQATPGGASAAATAGVSGTGAGRTGGPHGVDGDGARTVWQLIRPASGLCVEGCVHLLLKVRWVQWGGDSWGGADGGSEATILQHATLQQAGAEEATGIDSHAVSSVVQRLLADARSYDTPSRTQQQPHGAFIWPPAVPLAAAVGAVEQGAGAGGADDSMRPAQQQLSTGTEVLVLLPAALLRGLGAVHLDVTVGAAAGGWRPAAEPRPVGGGYLQLRLGLPPAALRDAGALLLHLLPPPAGAGGAPAEGPDVLTGQPFATLPLLVLPSAAAEEVLQLYGDPLGGGWVRDTLDGLLGAATTAAADGGACCGLLAGGGMDAAAASAAAAIAVRGLTSLSYDLGDLMQLPYGVAGIAAAPPDPVVVLDRHLLSFLASHGMAACLRAGLQALRSEDEAALLAEAEAGGGHEEEGTEAEGGAGSDREEWAEHRPLAAAAEKNAATSSGAEQGELQRASAIRSGVCESPAGARNEDTPDADGATALAGGRTVEQPQHLPPSEPAGLLWWLRVLLLGFSPPALERSYQAFKAAQCRTLDCTALVLFAAAWVVLVNLLPSTLMGYYVNYNRWGPALAFGVGNALCGMAIAAITDLPTRRRFVRLQRSSGGGGGA</sequence>
<feature type="transmembrane region" description="Helical" evidence="2">
    <location>
        <begin position="1734"/>
        <end position="1751"/>
    </location>
</feature>
<feature type="transmembrane region" description="Helical" evidence="2">
    <location>
        <begin position="2027"/>
        <end position="2047"/>
    </location>
</feature>
<feature type="transmembrane region" description="Helical" evidence="2">
    <location>
        <begin position="1273"/>
        <end position="1293"/>
    </location>
</feature>
<feature type="non-terminal residue" evidence="3">
    <location>
        <position position="2965"/>
    </location>
</feature>
<feature type="compositionally biased region" description="Low complexity" evidence="1">
    <location>
        <begin position="1868"/>
        <end position="1892"/>
    </location>
</feature>
<feature type="transmembrane region" description="Helical" evidence="2">
    <location>
        <begin position="1131"/>
        <end position="1154"/>
    </location>
</feature>
<feature type="transmembrane region" description="Helical" evidence="2">
    <location>
        <begin position="2859"/>
        <end position="2875"/>
    </location>
</feature>
<organism evidence="3 4">
    <name type="scientific">Tetrabaena socialis</name>
    <dbReference type="NCBI Taxonomy" id="47790"/>
    <lineage>
        <taxon>Eukaryota</taxon>
        <taxon>Viridiplantae</taxon>
        <taxon>Chlorophyta</taxon>
        <taxon>core chlorophytes</taxon>
        <taxon>Chlorophyceae</taxon>
        <taxon>CS clade</taxon>
        <taxon>Chlamydomonadales</taxon>
        <taxon>Tetrabaenaceae</taxon>
        <taxon>Tetrabaena</taxon>
    </lineage>
</organism>
<feature type="transmembrane region" description="Helical" evidence="2">
    <location>
        <begin position="1704"/>
        <end position="1722"/>
    </location>
</feature>
<feature type="transmembrane region" description="Helical" evidence="2">
    <location>
        <begin position="2085"/>
        <end position="2104"/>
    </location>
</feature>
<reference evidence="3 4" key="1">
    <citation type="journal article" date="2017" name="Mol. Biol. Evol.">
        <title>The 4-celled Tetrabaena socialis nuclear genome reveals the essential components for genetic control of cell number at the origin of multicellularity in the volvocine lineage.</title>
        <authorList>
            <person name="Featherston J."/>
            <person name="Arakaki Y."/>
            <person name="Hanschen E.R."/>
            <person name="Ferris P.J."/>
            <person name="Michod R.E."/>
            <person name="Olson B.J.S.C."/>
            <person name="Nozaki H."/>
            <person name="Durand P.M."/>
        </authorList>
    </citation>
    <scope>NUCLEOTIDE SEQUENCE [LARGE SCALE GENOMIC DNA]</scope>
    <source>
        <strain evidence="3 4">NIES-571</strain>
    </source>
</reference>
<protein>
    <submittedName>
        <fullName evidence="3">Uncharacterized protein</fullName>
    </submittedName>
</protein>
<keyword evidence="4" id="KW-1185">Reference proteome</keyword>
<dbReference type="Proteomes" id="UP000236333">
    <property type="component" value="Unassembled WGS sequence"/>
</dbReference>
<feature type="transmembrane region" description="Helical" evidence="2">
    <location>
        <begin position="642"/>
        <end position="661"/>
    </location>
</feature>
<feature type="region of interest" description="Disordered" evidence="1">
    <location>
        <begin position="1571"/>
        <end position="1616"/>
    </location>
</feature>
<gene>
    <name evidence="3" type="ORF">TSOC_003224</name>
</gene>